<reference evidence="1 2" key="1">
    <citation type="submission" date="2017-11" db="EMBL/GenBank/DDBJ databases">
        <title>Comparitive Functional Genomics of Dry Heat Resistant strains isolated from the Viking Spacecraft.</title>
        <authorList>
            <person name="Seuylemezian A."/>
            <person name="Cooper K."/>
            <person name="Vaishampayan P."/>
        </authorList>
    </citation>
    <scope>NUCLEOTIDE SEQUENCE [LARGE SCALE GENOMIC DNA]</scope>
    <source>
        <strain evidence="1 2">V1-29</strain>
    </source>
</reference>
<dbReference type="EMBL" id="PGUY01000084">
    <property type="protein sequence ID" value="PLT27705.1"/>
    <property type="molecule type" value="Genomic_DNA"/>
</dbReference>
<protein>
    <submittedName>
        <fullName evidence="1">Uncharacterized protein</fullName>
    </submittedName>
</protein>
<accession>A0A2N5M060</accession>
<proteinExistence type="predicted"/>
<dbReference type="RefSeq" id="WP_101645650.1">
    <property type="nucleotide sequence ID" value="NZ_PGUY01000084.1"/>
</dbReference>
<dbReference type="OrthoDB" id="2917898at2"/>
<dbReference type="Proteomes" id="UP000234748">
    <property type="component" value="Unassembled WGS sequence"/>
</dbReference>
<evidence type="ECO:0000313" key="2">
    <source>
        <dbReference type="Proteomes" id="UP000234748"/>
    </source>
</evidence>
<comment type="caution">
    <text evidence="1">The sequence shown here is derived from an EMBL/GenBank/DDBJ whole genome shotgun (WGS) entry which is preliminary data.</text>
</comment>
<sequence>MVTAIVIPAICIYFFWLTKRELKAQESKWKSLGYVNEDYLVKGKVVSMKSEKQKFHYGRYIYVFTFVIATDSGRITAIKKLPAREDNDFPSMPFQTEERVLVYGEWREHQFVINRIDKQNKTDCPFA</sequence>
<evidence type="ECO:0000313" key="1">
    <source>
        <dbReference type="EMBL" id="PLT27705.1"/>
    </source>
</evidence>
<gene>
    <name evidence="1" type="ORF">CUU66_22565</name>
</gene>
<organism evidence="1 2">
    <name type="scientific">Peribacillus deserti</name>
    <dbReference type="NCBI Taxonomy" id="673318"/>
    <lineage>
        <taxon>Bacteria</taxon>
        <taxon>Bacillati</taxon>
        <taxon>Bacillota</taxon>
        <taxon>Bacilli</taxon>
        <taxon>Bacillales</taxon>
        <taxon>Bacillaceae</taxon>
        <taxon>Peribacillus</taxon>
    </lineage>
</organism>
<name>A0A2N5M060_9BACI</name>
<keyword evidence="2" id="KW-1185">Reference proteome</keyword>
<dbReference type="AlphaFoldDB" id="A0A2N5M060"/>